<evidence type="ECO:0000313" key="6">
    <source>
        <dbReference type="RefSeq" id="XP_017775819.1"/>
    </source>
</evidence>
<organism evidence="5 6">
    <name type="scientific">Nicrophorus vespilloides</name>
    <name type="common">Boreal carrion beetle</name>
    <dbReference type="NCBI Taxonomy" id="110193"/>
    <lineage>
        <taxon>Eukaryota</taxon>
        <taxon>Metazoa</taxon>
        <taxon>Ecdysozoa</taxon>
        <taxon>Arthropoda</taxon>
        <taxon>Hexapoda</taxon>
        <taxon>Insecta</taxon>
        <taxon>Pterygota</taxon>
        <taxon>Neoptera</taxon>
        <taxon>Endopterygota</taxon>
        <taxon>Coleoptera</taxon>
        <taxon>Polyphaga</taxon>
        <taxon>Staphyliniformia</taxon>
        <taxon>Silphidae</taxon>
        <taxon>Nicrophorinae</taxon>
        <taxon>Nicrophorus</taxon>
    </lineage>
</organism>
<dbReference type="PANTHER" id="PTHR23359">
    <property type="entry name" value="NUCLEOTIDE KINASE"/>
    <property type="match status" value="1"/>
</dbReference>
<dbReference type="InterPro" id="IPR027417">
    <property type="entry name" value="P-loop_NTPase"/>
</dbReference>
<sequence>MLTDILVVIKKNEIGVIFQIHKFAITMCNCAKVESHHKIITVPVVWVLGGPGCGKGTQCNMIKKKYGFVHMSSGDLLRAEAATGSERGKYIEVFVLKGELVPTPIVLKLLREAIDQFDDPKGFLIDGYPRQYEQGVLFERDVHKVNMVLYFEASDEVLTDRMLTRGQLTGRADDNIDAIKVRLQLFHEYEQAITDNYADRIKRVSAEQSPDDIFAEVVQHMDELMQTV</sequence>
<evidence type="ECO:0000256" key="4">
    <source>
        <dbReference type="RuleBase" id="RU003330"/>
    </source>
</evidence>
<dbReference type="PRINTS" id="PR00094">
    <property type="entry name" value="ADENYLTKNASE"/>
</dbReference>
<protein>
    <submittedName>
        <fullName evidence="6">Adenylate kinase isoenzyme 1-like</fullName>
    </submittedName>
</protein>
<dbReference type="RefSeq" id="XP_017775819.1">
    <property type="nucleotide sequence ID" value="XM_017920330.1"/>
</dbReference>
<reference evidence="6" key="1">
    <citation type="submission" date="2025-08" db="UniProtKB">
        <authorList>
            <consortium name="RefSeq"/>
        </authorList>
    </citation>
    <scope>IDENTIFICATION</scope>
    <source>
        <tissue evidence="6">Whole Larva</tissue>
    </source>
</reference>
<name>A0ABM1MML9_NICVS</name>
<dbReference type="HAMAP" id="MF_00235">
    <property type="entry name" value="Adenylate_kinase_Adk"/>
    <property type="match status" value="1"/>
</dbReference>
<evidence type="ECO:0000256" key="1">
    <source>
        <dbReference type="ARBA" id="ARBA00022679"/>
    </source>
</evidence>
<comment type="similarity">
    <text evidence="4">Belongs to the adenylate kinase family.</text>
</comment>
<evidence type="ECO:0000313" key="5">
    <source>
        <dbReference type="Proteomes" id="UP000695000"/>
    </source>
</evidence>
<dbReference type="InterPro" id="IPR033690">
    <property type="entry name" value="Adenylat_kinase_CS"/>
</dbReference>
<gene>
    <name evidence="6" type="primary">LOC108562123</name>
</gene>
<keyword evidence="5" id="KW-1185">Reference proteome</keyword>
<dbReference type="InterPro" id="IPR000850">
    <property type="entry name" value="Adenylat/UMP-CMP_kin"/>
</dbReference>
<dbReference type="SUPFAM" id="SSF52540">
    <property type="entry name" value="P-loop containing nucleoside triphosphate hydrolases"/>
    <property type="match status" value="1"/>
</dbReference>
<proteinExistence type="inferred from homology"/>
<accession>A0ABM1MML9</accession>
<dbReference type="Gene3D" id="3.40.50.300">
    <property type="entry name" value="P-loop containing nucleotide triphosphate hydrolases"/>
    <property type="match status" value="1"/>
</dbReference>
<evidence type="ECO:0000256" key="3">
    <source>
        <dbReference type="ARBA" id="ARBA00022777"/>
    </source>
</evidence>
<keyword evidence="2" id="KW-0547">Nucleotide-binding</keyword>
<dbReference type="Pfam" id="PF00406">
    <property type="entry name" value="ADK"/>
    <property type="match status" value="1"/>
</dbReference>
<keyword evidence="3 4" id="KW-0418">Kinase</keyword>
<keyword evidence="1 4" id="KW-0808">Transferase</keyword>
<dbReference type="GeneID" id="108562123"/>
<dbReference type="Proteomes" id="UP000695000">
    <property type="component" value="Unplaced"/>
</dbReference>
<dbReference type="CDD" id="cd01428">
    <property type="entry name" value="ADK"/>
    <property type="match status" value="1"/>
</dbReference>
<evidence type="ECO:0000256" key="2">
    <source>
        <dbReference type="ARBA" id="ARBA00022741"/>
    </source>
</evidence>
<dbReference type="PROSITE" id="PS00113">
    <property type="entry name" value="ADENYLATE_KINASE"/>
    <property type="match status" value="1"/>
</dbReference>